<name>A0A0A9GH95_ARUDO</name>
<feature type="compositionally biased region" description="Low complexity" evidence="1">
    <location>
        <begin position="11"/>
        <end position="42"/>
    </location>
</feature>
<organism evidence="2">
    <name type="scientific">Arundo donax</name>
    <name type="common">Giant reed</name>
    <name type="synonym">Donax arundinaceus</name>
    <dbReference type="NCBI Taxonomy" id="35708"/>
    <lineage>
        <taxon>Eukaryota</taxon>
        <taxon>Viridiplantae</taxon>
        <taxon>Streptophyta</taxon>
        <taxon>Embryophyta</taxon>
        <taxon>Tracheophyta</taxon>
        <taxon>Spermatophyta</taxon>
        <taxon>Magnoliopsida</taxon>
        <taxon>Liliopsida</taxon>
        <taxon>Poales</taxon>
        <taxon>Poaceae</taxon>
        <taxon>PACMAD clade</taxon>
        <taxon>Arundinoideae</taxon>
        <taxon>Arundineae</taxon>
        <taxon>Arundo</taxon>
    </lineage>
</organism>
<evidence type="ECO:0000256" key="1">
    <source>
        <dbReference type="SAM" id="MobiDB-lite"/>
    </source>
</evidence>
<sequence>MPPSSEERNPSVAPARPRSSSVSAAAAEGCAASAGMMSSVQQ</sequence>
<proteinExistence type="predicted"/>
<dbReference type="AlphaFoldDB" id="A0A0A9GH95"/>
<reference evidence="2" key="2">
    <citation type="journal article" date="2015" name="Data Brief">
        <title>Shoot transcriptome of the giant reed, Arundo donax.</title>
        <authorList>
            <person name="Barrero R.A."/>
            <person name="Guerrero F.D."/>
            <person name="Moolhuijzen P."/>
            <person name="Goolsby J.A."/>
            <person name="Tidwell J."/>
            <person name="Bellgard S.E."/>
            <person name="Bellgard M.I."/>
        </authorList>
    </citation>
    <scope>NUCLEOTIDE SEQUENCE</scope>
    <source>
        <tissue evidence="2">Shoot tissue taken approximately 20 cm above the soil surface</tissue>
    </source>
</reference>
<dbReference type="EMBL" id="GBRH01173431">
    <property type="protein sequence ID" value="JAE24465.1"/>
    <property type="molecule type" value="Transcribed_RNA"/>
</dbReference>
<feature type="region of interest" description="Disordered" evidence="1">
    <location>
        <begin position="1"/>
        <end position="42"/>
    </location>
</feature>
<protein>
    <submittedName>
        <fullName evidence="2">MAX2</fullName>
    </submittedName>
</protein>
<evidence type="ECO:0000313" key="2">
    <source>
        <dbReference type="EMBL" id="JAE24465.1"/>
    </source>
</evidence>
<accession>A0A0A9GH95</accession>
<reference evidence="2" key="1">
    <citation type="submission" date="2014-09" db="EMBL/GenBank/DDBJ databases">
        <authorList>
            <person name="Magalhaes I.L.F."/>
            <person name="Oliveira U."/>
            <person name="Santos F.R."/>
            <person name="Vidigal T.H.D.A."/>
            <person name="Brescovit A.D."/>
            <person name="Santos A.J."/>
        </authorList>
    </citation>
    <scope>NUCLEOTIDE SEQUENCE</scope>
    <source>
        <tissue evidence="2">Shoot tissue taken approximately 20 cm above the soil surface</tissue>
    </source>
</reference>